<reference evidence="7" key="1">
    <citation type="submission" date="2018-09" db="EMBL/GenBank/DDBJ databases">
        <authorList>
            <person name="Zhu H."/>
        </authorList>
    </citation>
    <scope>NUCLEOTIDE SEQUENCE [LARGE SCALE GENOMIC DNA]</scope>
    <source>
        <strain evidence="7">K1R23-30</strain>
    </source>
</reference>
<dbReference type="EC" id="1.1.1.103" evidence="6"/>
<dbReference type="Pfam" id="PF08240">
    <property type="entry name" value="ADH_N"/>
    <property type="match status" value="1"/>
</dbReference>
<dbReference type="Pfam" id="PF00107">
    <property type="entry name" value="ADH_zinc_N"/>
    <property type="match status" value="1"/>
</dbReference>
<keyword evidence="3 6" id="KW-0560">Oxidoreductase</keyword>
<dbReference type="Gene3D" id="3.40.50.720">
    <property type="entry name" value="NAD(P)-binding Rossmann-like Domain"/>
    <property type="match status" value="1"/>
</dbReference>
<dbReference type="AlphaFoldDB" id="A0A3A3G4G5"/>
<dbReference type="GO" id="GO:0008270">
    <property type="term" value="F:zinc ion binding"/>
    <property type="evidence" value="ECO:0007669"/>
    <property type="project" value="InterPro"/>
</dbReference>
<proteinExistence type="inferred from homology"/>
<comment type="caution">
    <text evidence="6">The sequence shown here is derived from an EMBL/GenBank/DDBJ whole genome shotgun (WGS) entry which is preliminary data.</text>
</comment>
<keyword evidence="2 4" id="KW-0862">Zinc</keyword>
<dbReference type="InterPro" id="IPR013154">
    <property type="entry name" value="ADH-like_N"/>
</dbReference>
<dbReference type="GO" id="GO:0008743">
    <property type="term" value="F:L-threonine 3-dehydrogenase activity"/>
    <property type="evidence" value="ECO:0007669"/>
    <property type="project" value="UniProtKB-EC"/>
</dbReference>
<gene>
    <name evidence="6" type="primary">tdh</name>
    <name evidence="6" type="ORF">D3871_16585</name>
</gene>
<organism evidence="6 7">
    <name type="scientific">Noviherbaspirillum saxi</name>
    <dbReference type="NCBI Taxonomy" id="2320863"/>
    <lineage>
        <taxon>Bacteria</taxon>
        <taxon>Pseudomonadati</taxon>
        <taxon>Pseudomonadota</taxon>
        <taxon>Betaproteobacteria</taxon>
        <taxon>Burkholderiales</taxon>
        <taxon>Oxalobacteraceae</taxon>
        <taxon>Noviherbaspirillum</taxon>
    </lineage>
</organism>
<dbReference type="SMART" id="SM00829">
    <property type="entry name" value="PKS_ER"/>
    <property type="match status" value="1"/>
</dbReference>
<dbReference type="SUPFAM" id="SSF50129">
    <property type="entry name" value="GroES-like"/>
    <property type="match status" value="1"/>
</dbReference>
<keyword evidence="1 4" id="KW-0479">Metal-binding</keyword>
<comment type="similarity">
    <text evidence="4">Belongs to the zinc-containing alcohol dehydrogenase family.</text>
</comment>
<feature type="domain" description="Enoyl reductase (ER)" evidence="5">
    <location>
        <begin position="31"/>
        <end position="369"/>
    </location>
</feature>
<dbReference type="PANTHER" id="PTHR43401">
    <property type="entry name" value="L-THREONINE 3-DEHYDROGENASE"/>
    <property type="match status" value="1"/>
</dbReference>
<dbReference type="SUPFAM" id="SSF51735">
    <property type="entry name" value="NAD(P)-binding Rossmann-fold domains"/>
    <property type="match status" value="1"/>
</dbReference>
<evidence type="ECO:0000256" key="4">
    <source>
        <dbReference type="RuleBase" id="RU361277"/>
    </source>
</evidence>
<dbReference type="InterPro" id="IPR002328">
    <property type="entry name" value="ADH_Zn_CS"/>
</dbReference>
<dbReference type="InterPro" id="IPR011032">
    <property type="entry name" value="GroES-like_sf"/>
</dbReference>
<dbReference type="Proteomes" id="UP000265955">
    <property type="component" value="Unassembled WGS sequence"/>
</dbReference>
<evidence type="ECO:0000256" key="1">
    <source>
        <dbReference type="ARBA" id="ARBA00022723"/>
    </source>
</evidence>
<name>A0A3A3G4G5_9BURK</name>
<evidence type="ECO:0000256" key="2">
    <source>
        <dbReference type="ARBA" id="ARBA00022833"/>
    </source>
</evidence>
<evidence type="ECO:0000313" key="6">
    <source>
        <dbReference type="EMBL" id="RJF95080.1"/>
    </source>
</evidence>
<evidence type="ECO:0000259" key="5">
    <source>
        <dbReference type="SMART" id="SM00829"/>
    </source>
</evidence>
<dbReference type="Gene3D" id="3.90.180.10">
    <property type="entry name" value="Medium-chain alcohol dehydrogenases, catalytic domain"/>
    <property type="match status" value="1"/>
</dbReference>
<comment type="cofactor">
    <cofactor evidence="4">
        <name>Zn(2+)</name>
        <dbReference type="ChEBI" id="CHEBI:29105"/>
    </cofactor>
</comment>
<evidence type="ECO:0000313" key="7">
    <source>
        <dbReference type="Proteomes" id="UP000265955"/>
    </source>
</evidence>
<dbReference type="InterPro" id="IPR020843">
    <property type="entry name" value="ER"/>
</dbReference>
<dbReference type="EMBL" id="QYUO01000002">
    <property type="protein sequence ID" value="RJF95080.1"/>
    <property type="molecule type" value="Genomic_DNA"/>
</dbReference>
<dbReference type="InterPro" id="IPR050129">
    <property type="entry name" value="Zn_alcohol_dh"/>
</dbReference>
<sequence length="371" mass="39663">MGGCGQGRRPPATITIPERQMMLALNKVQPGVNGLAVMERDIREPGAGEMLVKVHAAGVCGTDMQIYQGSGAFAQRVKLPTTLGHEMCGTVVALGPEVIGSHGTGRVKVGDVVSLESHIPCWNCKTCRTGRAHVCTNTKYPGIDIDGTFAEYVTVPTSIAWVNPPGVAKEMAALLEPLGIAVHAALEGSGVSGQTVVVNGCGPIGLMNIAVARYFGARRVIAVDPNPKRRQTALAMGADRAIDPVAESPVNVVRDMTNGELADVVFEYTGSHDGVRNCFAMVGSLGDVRWCATPTKPMEFDFGAWRKSRPTIYNIHGRRLWDTWEIAAPLVYDNKIDLRPIASHQIPLSEGTRAFELILSGDAVKPLILCS</sequence>
<dbReference type="InterPro" id="IPR036291">
    <property type="entry name" value="NAD(P)-bd_dom_sf"/>
</dbReference>
<evidence type="ECO:0000256" key="3">
    <source>
        <dbReference type="ARBA" id="ARBA00023002"/>
    </source>
</evidence>
<keyword evidence="7" id="KW-1185">Reference proteome</keyword>
<dbReference type="InterPro" id="IPR013149">
    <property type="entry name" value="ADH-like_C"/>
</dbReference>
<dbReference type="PANTHER" id="PTHR43401:SF2">
    <property type="entry name" value="L-THREONINE 3-DEHYDROGENASE"/>
    <property type="match status" value="1"/>
</dbReference>
<dbReference type="PROSITE" id="PS00059">
    <property type="entry name" value="ADH_ZINC"/>
    <property type="match status" value="1"/>
</dbReference>
<accession>A0A3A3G4G5</accession>
<protein>
    <submittedName>
        <fullName evidence="6">L-threonine 3-dehydrogenase</fullName>
        <ecNumber evidence="6">1.1.1.103</ecNumber>
    </submittedName>
</protein>